<evidence type="ECO:0000256" key="7">
    <source>
        <dbReference type="ARBA" id="ARBA00022723"/>
    </source>
</evidence>
<dbReference type="SUPFAM" id="SSF53098">
    <property type="entry name" value="Ribonuclease H-like"/>
    <property type="match status" value="1"/>
</dbReference>
<evidence type="ECO:0000256" key="18">
    <source>
        <dbReference type="ARBA" id="ARBA00023172"/>
    </source>
</evidence>
<keyword evidence="4" id="KW-0645">Protease</keyword>
<evidence type="ECO:0000256" key="6">
    <source>
        <dbReference type="ARBA" id="ARBA00022722"/>
    </source>
</evidence>
<sequence>MPSLDTVSDTTEPPDIGSEPEWTADEDLDIAYTLTFEGAFLAKESALGQEFETELYDSGAIRHMSPYRHHFIDFETITPKPIGAADNGTFKAIGKGNMYVDVPNSDKMSRVLLRDVLYAPNMGVTLVSVSRITATDCQVHFDNKCCCIYSLSKSVIGNIPVVDGLYHVHHPKTFDYAGQVKDAFTIDELHRLMGHISHDAARDLVRKGLVLGVMIEDSPSSGVCAACEAAKMTRKPIQQYREGEHAAAVGYEVHSDIWGPAPVKTLGGRKYYVSFTDNHSRWTMTYLMWTKDKVFHHYQSFVALMKAHHGVAVKLLHLDQGGEYLSNRFNTYLSEQGMKRRLTVHDTPEYNGVAERLNCTLITKCI</sequence>
<proteinExistence type="predicted"/>
<comment type="caution">
    <text evidence="23">The sequence shown here is derived from an EMBL/GenBank/DDBJ whole genome shotgun (WGS) entry which is preliminary data.</text>
</comment>
<evidence type="ECO:0000256" key="16">
    <source>
        <dbReference type="ARBA" id="ARBA00022932"/>
    </source>
</evidence>
<dbReference type="InterPro" id="IPR039537">
    <property type="entry name" value="Retrotran_Ty1/copia-like"/>
</dbReference>
<dbReference type="Proteomes" id="UP000309038">
    <property type="component" value="Unassembled WGS sequence"/>
</dbReference>
<dbReference type="GO" id="GO:0003887">
    <property type="term" value="F:DNA-directed DNA polymerase activity"/>
    <property type="evidence" value="ECO:0007669"/>
    <property type="project" value="UniProtKB-KW"/>
</dbReference>
<dbReference type="GO" id="GO:0015074">
    <property type="term" value="P:DNA integration"/>
    <property type="evidence" value="ECO:0007669"/>
    <property type="project" value="UniProtKB-KW"/>
</dbReference>
<evidence type="ECO:0000313" key="24">
    <source>
        <dbReference type="Proteomes" id="UP000309038"/>
    </source>
</evidence>
<evidence type="ECO:0000256" key="1">
    <source>
        <dbReference type="ARBA" id="ARBA00002180"/>
    </source>
</evidence>
<dbReference type="PROSITE" id="PS50994">
    <property type="entry name" value="INTEGRASE"/>
    <property type="match status" value="1"/>
</dbReference>
<evidence type="ECO:0000256" key="4">
    <source>
        <dbReference type="ARBA" id="ARBA00022670"/>
    </source>
</evidence>
<keyword evidence="16" id="KW-0239">DNA-directed DNA polymerase</keyword>
<evidence type="ECO:0000313" key="23">
    <source>
        <dbReference type="EMBL" id="THG93576.1"/>
    </source>
</evidence>
<keyword evidence="7" id="KW-0479">Metal-binding</keyword>
<dbReference type="GO" id="GO:0005634">
    <property type="term" value="C:nucleus"/>
    <property type="evidence" value="ECO:0007669"/>
    <property type="project" value="UniProtKB-ARBA"/>
</dbReference>
<accession>A0A4S4K6Y8</accession>
<evidence type="ECO:0000256" key="15">
    <source>
        <dbReference type="ARBA" id="ARBA00022918"/>
    </source>
</evidence>
<comment type="catalytic activity">
    <reaction evidence="20">
        <text>DNA(n) + a 2'-deoxyribonucleoside 5'-triphosphate = DNA(n+1) + diphosphate</text>
        <dbReference type="Rhea" id="RHEA:22508"/>
        <dbReference type="Rhea" id="RHEA-COMP:17339"/>
        <dbReference type="Rhea" id="RHEA-COMP:17340"/>
        <dbReference type="ChEBI" id="CHEBI:33019"/>
        <dbReference type="ChEBI" id="CHEBI:61560"/>
        <dbReference type="ChEBI" id="CHEBI:173112"/>
        <dbReference type="EC" id="2.7.7.7"/>
    </reaction>
</comment>
<keyword evidence="18" id="KW-0233">DNA recombination</keyword>
<keyword evidence="17" id="KW-0917">Virion maturation</keyword>
<protein>
    <recommendedName>
        <fullName evidence="22">Integrase catalytic domain-containing protein</fullName>
    </recommendedName>
</protein>
<evidence type="ECO:0000256" key="2">
    <source>
        <dbReference type="ARBA" id="ARBA00022578"/>
    </source>
</evidence>
<dbReference type="AlphaFoldDB" id="A0A4S4K6Y8"/>
<feature type="region of interest" description="Disordered" evidence="21">
    <location>
        <begin position="1"/>
        <end position="22"/>
    </location>
</feature>
<organism evidence="23 24">
    <name type="scientific">Hermanssonia centrifuga</name>
    <dbReference type="NCBI Taxonomy" id="98765"/>
    <lineage>
        <taxon>Eukaryota</taxon>
        <taxon>Fungi</taxon>
        <taxon>Dikarya</taxon>
        <taxon>Basidiomycota</taxon>
        <taxon>Agaricomycotina</taxon>
        <taxon>Agaricomycetes</taxon>
        <taxon>Polyporales</taxon>
        <taxon>Meruliaceae</taxon>
        <taxon>Hermanssonia</taxon>
    </lineage>
</organism>
<keyword evidence="11" id="KW-0067">ATP-binding</keyword>
<dbReference type="GO" id="GO:0006310">
    <property type="term" value="P:DNA recombination"/>
    <property type="evidence" value="ECO:0007669"/>
    <property type="project" value="UniProtKB-KW"/>
</dbReference>
<dbReference type="GO" id="GO:0003964">
    <property type="term" value="F:RNA-directed DNA polymerase activity"/>
    <property type="evidence" value="ECO:0007669"/>
    <property type="project" value="UniProtKB-KW"/>
</dbReference>
<evidence type="ECO:0000256" key="9">
    <source>
        <dbReference type="ARBA" id="ARBA00022759"/>
    </source>
</evidence>
<dbReference type="GO" id="GO:0006508">
    <property type="term" value="P:proteolysis"/>
    <property type="evidence" value="ECO:0007669"/>
    <property type="project" value="UniProtKB-KW"/>
</dbReference>
<evidence type="ECO:0000256" key="14">
    <source>
        <dbReference type="ARBA" id="ARBA00022908"/>
    </source>
</evidence>
<keyword evidence="12" id="KW-0460">Magnesium</keyword>
<keyword evidence="6" id="KW-0540">Nuclease</keyword>
<evidence type="ECO:0000256" key="13">
    <source>
        <dbReference type="ARBA" id="ARBA00022884"/>
    </source>
</evidence>
<keyword evidence="16" id="KW-0808">Transferase</keyword>
<comment type="function">
    <text evidence="1">The aspartyl protease (PR) mediates the proteolytic cleavages of the Gag and Gag-Pol polyproteins after assembly of the VLP.</text>
</comment>
<comment type="catalytic activity">
    <reaction evidence="19">
        <text>DNA(n) + a 2'-deoxyribonucleoside 5'-triphosphate = DNA(n+1) + diphosphate</text>
        <dbReference type="Rhea" id="RHEA:22508"/>
        <dbReference type="Rhea" id="RHEA-COMP:17339"/>
        <dbReference type="Rhea" id="RHEA-COMP:17340"/>
        <dbReference type="ChEBI" id="CHEBI:33019"/>
        <dbReference type="ChEBI" id="CHEBI:61560"/>
        <dbReference type="ChEBI" id="CHEBI:173112"/>
        <dbReference type="EC" id="2.7.7.49"/>
    </reaction>
</comment>
<name>A0A4S4K6Y8_9APHY</name>
<evidence type="ECO:0000256" key="8">
    <source>
        <dbReference type="ARBA" id="ARBA00022741"/>
    </source>
</evidence>
<dbReference type="GO" id="GO:0005524">
    <property type="term" value="F:ATP binding"/>
    <property type="evidence" value="ECO:0007669"/>
    <property type="project" value="UniProtKB-KW"/>
</dbReference>
<evidence type="ECO:0000256" key="21">
    <source>
        <dbReference type="SAM" id="MobiDB-lite"/>
    </source>
</evidence>
<dbReference type="InterPro" id="IPR001584">
    <property type="entry name" value="Integrase_cat-core"/>
</dbReference>
<dbReference type="GO" id="GO:0004519">
    <property type="term" value="F:endonuclease activity"/>
    <property type="evidence" value="ECO:0007669"/>
    <property type="project" value="UniProtKB-KW"/>
</dbReference>
<keyword evidence="2" id="KW-0815">Transposition</keyword>
<keyword evidence="5" id="KW-0548">Nucleotidyltransferase</keyword>
<evidence type="ECO:0000256" key="11">
    <source>
        <dbReference type="ARBA" id="ARBA00022840"/>
    </source>
</evidence>
<dbReference type="PANTHER" id="PTHR42648">
    <property type="entry name" value="TRANSPOSASE, PUTATIVE-RELATED"/>
    <property type="match status" value="1"/>
</dbReference>
<keyword evidence="10" id="KW-0378">Hydrolase</keyword>
<evidence type="ECO:0000256" key="12">
    <source>
        <dbReference type="ARBA" id="ARBA00022842"/>
    </source>
</evidence>
<keyword evidence="24" id="KW-1185">Reference proteome</keyword>
<evidence type="ECO:0000259" key="22">
    <source>
        <dbReference type="PROSITE" id="PS50994"/>
    </source>
</evidence>
<dbReference type="Gene3D" id="3.30.420.10">
    <property type="entry name" value="Ribonuclease H-like superfamily/Ribonuclease H"/>
    <property type="match status" value="1"/>
</dbReference>
<dbReference type="GO" id="GO:0003723">
    <property type="term" value="F:RNA binding"/>
    <property type="evidence" value="ECO:0007669"/>
    <property type="project" value="UniProtKB-KW"/>
</dbReference>
<keyword evidence="3" id="KW-1188">Viral release from host cell</keyword>
<dbReference type="EMBL" id="SGPJ01000624">
    <property type="protein sequence ID" value="THG93576.1"/>
    <property type="molecule type" value="Genomic_DNA"/>
</dbReference>
<evidence type="ECO:0000256" key="19">
    <source>
        <dbReference type="ARBA" id="ARBA00048173"/>
    </source>
</evidence>
<feature type="compositionally biased region" description="Polar residues" evidence="21">
    <location>
        <begin position="1"/>
        <end position="11"/>
    </location>
</feature>
<keyword evidence="13" id="KW-0694">RNA-binding</keyword>
<reference evidence="23 24" key="1">
    <citation type="submission" date="2019-02" db="EMBL/GenBank/DDBJ databases">
        <title>Genome sequencing of the rare red list fungi Phlebia centrifuga.</title>
        <authorList>
            <person name="Buettner E."/>
            <person name="Kellner H."/>
        </authorList>
    </citation>
    <scope>NUCLEOTIDE SEQUENCE [LARGE SCALE GENOMIC DNA]</scope>
    <source>
        <strain evidence="23 24">DSM 108282</strain>
    </source>
</reference>
<dbReference type="GO" id="GO:0032196">
    <property type="term" value="P:transposition"/>
    <property type="evidence" value="ECO:0007669"/>
    <property type="project" value="UniProtKB-KW"/>
</dbReference>
<dbReference type="PANTHER" id="PTHR42648:SF11">
    <property type="entry name" value="TRANSPOSON TY4-P GAG-POL POLYPROTEIN"/>
    <property type="match status" value="1"/>
</dbReference>
<dbReference type="InterPro" id="IPR036397">
    <property type="entry name" value="RNaseH_sf"/>
</dbReference>
<dbReference type="InterPro" id="IPR054722">
    <property type="entry name" value="PolX-like_BBD"/>
</dbReference>
<evidence type="ECO:0000256" key="10">
    <source>
        <dbReference type="ARBA" id="ARBA00022801"/>
    </source>
</evidence>
<dbReference type="Pfam" id="PF22936">
    <property type="entry name" value="Pol_BBD"/>
    <property type="match status" value="1"/>
</dbReference>
<gene>
    <name evidence="23" type="ORF">EW026_g7695</name>
</gene>
<dbReference type="GO" id="GO:0046872">
    <property type="term" value="F:metal ion binding"/>
    <property type="evidence" value="ECO:0007669"/>
    <property type="project" value="UniProtKB-KW"/>
</dbReference>
<dbReference type="Pfam" id="PF00665">
    <property type="entry name" value="rve"/>
    <property type="match status" value="1"/>
</dbReference>
<evidence type="ECO:0000256" key="17">
    <source>
        <dbReference type="ARBA" id="ARBA00023113"/>
    </source>
</evidence>
<keyword evidence="14" id="KW-0229">DNA integration</keyword>
<keyword evidence="15" id="KW-0695">RNA-directed DNA polymerase</keyword>
<evidence type="ECO:0000256" key="3">
    <source>
        <dbReference type="ARBA" id="ARBA00022612"/>
    </source>
</evidence>
<evidence type="ECO:0000256" key="5">
    <source>
        <dbReference type="ARBA" id="ARBA00022695"/>
    </source>
</evidence>
<keyword evidence="9" id="KW-0255">Endonuclease</keyword>
<keyword evidence="8" id="KW-0547">Nucleotide-binding</keyword>
<dbReference type="GO" id="GO:0008233">
    <property type="term" value="F:peptidase activity"/>
    <property type="evidence" value="ECO:0007669"/>
    <property type="project" value="UniProtKB-KW"/>
</dbReference>
<dbReference type="InterPro" id="IPR012337">
    <property type="entry name" value="RNaseH-like_sf"/>
</dbReference>
<evidence type="ECO:0000256" key="20">
    <source>
        <dbReference type="ARBA" id="ARBA00049244"/>
    </source>
</evidence>
<feature type="domain" description="Integrase catalytic" evidence="22">
    <location>
        <begin position="232"/>
        <end position="366"/>
    </location>
</feature>